<dbReference type="Proteomes" id="UP000002066">
    <property type="component" value="Chromosome"/>
</dbReference>
<dbReference type="Gene3D" id="1.20.1730.10">
    <property type="entry name" value="Sodium/glucose cotransporter"/>
    <property type="match status" value="1"/>
</dbReference>
<reference evidence="12 13" key="1">
    <citation type="submission" date="2011-01" db="EMBL/GenBank/DDBJ databases">
        <title>Complete sequence of chromosome of Streptomyces flavogriseus ATCC 33331.</title>
        <authorList>
            <consortium name="US DOE Joint Genome Institute"/>
            <person name="Lucas S."/>
            <person name="Copeland A."/>
            <person name="Lapidus A."/>
            <person name="Cheng J.-F."/>
            <person name="Goodwin L."/>
            <person name="Pitluck S."/>
            <person name="Davenport K."/>
            <person name="Detter J.C."/>
            <person name="Han C."/>
            <person name="Tapia R."/>
            <person name="Land M."/>
            <person name="Hauser L."/>
            <person name="Kyrpides N."/>
            <person name="Ivanova N."/>
            <person name="Ovchinnikova G."/>
            <person name="Pagani I."/>
            <person name="Brumm P."/>
            <person name="Mead D."/>
            <person name="Woyke T."/>
        </authorList>
    </citation>
    <scope>NUCLEOTIDE SEQUENCE [LARGE SCALE GENOMIC DNA]</scope>
    <source>
        <strain evidence="13">ATCC 33331 / IAF-45CD</strain>
    </source>
</reference>
<feature type="transmembrane region" description="Helical" evidence="11">
    <location>
        <begin position="248"/>
        <end position="268"/>
    </location>
</feature>
<evidence type="ECO:0000256" key="1">
    <source>
        <dbReference type="ARBA" id="ARBA00004651"/>
    </source>
</evidence>
<evidence type="ECO:0000256" key="5">
    <source>
        <dbReference type="ARBA" id="ARBA00022692"/>
    </source>
</evidence>
<evidence type="ECO:0000256" key="3">
    <source>
        <dbReference type="ARBA" id="ARBA00022448"/>
    </source>
</evidence>
<dbReference type="InterPro" id="IPR038377">
    <property type="entry name" value="Na/Glc_symporter_sf"/>
</dbReference>
<keyword evidence="6" id="KW-0769">Symport</keyword>
<dbReference type="GO" id="GO:0015123">
    <property type="term" value="F:acetate transmembrane transporter activity"/>
    <property type="evidence" value="ECO:0007669"/>
    <property type="project" value="TreeGrafter"/>
</dbReference>
<evidence type="ECO:0000313" key="13">
    <source>
        <dbReference type="Proteomes" id="UP000002066"/>
    </source>
</evidence>
<keyword evidence="4" id="KW-1003">Cell membrane</keyword>
<dbReference type="GO" id="GO:0015293">
    <property type="term" value="F:symporter activity"/>
    <property type="evidence" value="ECO:0007669"/>
    <property type="project" value="UniProtKB-KW"/>
</dbReference>
<feature type="transmembrane region" description="Helical" evidence="11">
    <location>
        <begin position="72"/>
        <end position="94"/>
    </location>
</feature>
<evidence type="ECO:0000256" key="4">
    <source>
        <dbReference type="ARBA" id="ARBA00022475"/>
    </source>
</evidence>
<dbReference type="GO" id="GO:0006847">
    <property type="term" value="P:plasma membrane acetate transport"/>
    <property type="evidence" value="ECO:0007669"/>
    <property type="project" value="TreeGrafter"/>
</dbReference>
<sequence length="534" mass="54474">MSGAIDARSLAVVIFLGFVAVSLLLCGLAAADQDDPEHFYAGGASLGPVGAGLAIAGDYVSAATLLSTTGSVALAGFDGLLFALATVASLALVMRLFAERLRRKGVFTLGDFLADRLGDPRVRRALGVATLVVLAPLLLVQLTTAGRVMSSMFGLPDGALTGCTVACGALMVCYSAFGGMRGTGYIQILKVAVVLGAVTLLAGLVLARFDWSPSALFDAARAGSKAGGDYARPGLQFGHGPAGTLDLVGFQATLLLGAACMPHIMMRLHPVRDARTARRAGVWAVGPVALLCAGIVVVGLGAAALVGRDLLHAADPAGGTSLLMVTSALDPGAAGPRDSPLFALVACAAFATTLAAVAGITLAAASSLARDFTATSGAQGEGRASSREIRRARLAVAGVGALAVLLSAYTHDRNPQVLLSLSFAAAASVLPPVLVYALFRPGFDARGVRWTVYGTLPLIGVLMVLSPAFSGTPVALFPEWDFDVFPLQTPGLVTIPAGFLLGLLGSRRGPGPAAPGERDRHRARWTPSRARSDA</sequence>
<evidence type="ECO:0000256" key="7">
    <source>
        <dbReference type="ARBA" id="ARBA00022989"/>
    </source>
</evidence>
<gene>
    <name evidence="12" type="ordered locus">Sfla_4782</name>
</gene>
<comment type="subcellular location">
    <subcellularLocation>
        <location evidence="1">Cell membrane</location>
        <topology evidence="1">Multi-pass membrane protein</topology>
    </subcellularLocation>
</comment>
<dbReference type="Pfam" id="PF00474">
    <property type="entry name" value="SSF"/>
    <property type="match status" value="1"/>
</dbReference>
<protein>
    <submittedName>
        <fullName evidence="12">Na+/solute symporter</fullName>
    </submittedName>
</protein>
<name>A0A8D3WLQ2_STRFA</name>
<dbReference type="InterPro" id="IPR001734">
    <property type="entry name" value="Na/solute_symporter"/>
</dbReference>
<evidence type="ECO:0000256" key="11">
    <source>
        <dbReference type="SAM" id="Phobius"/>
    </source>
</evidence>
<accession>A0A8D3WLQ2</accession>
<feature type="region of interest" description="Disordered" evidence="10">
    <location>
        <begin position="509"/>
        <end position="534"/>
    </location>
</feature>
<keyword evidence="3" id="KW-0813">Transport</keyword>
<dbReference type="InterPro" id="IPR050277">
    <property type="entry name" value="Sodium:Solute_Symporter"/>
</dbReference>
<dbReference type="OrthoDB" id="9764416at2"/>
<keyword evidence="8 11" id="KW-0472">Membrane</keyword>
<evidence type="ECO:0000256" key="8">
    <source>
        <dbReference type="ARBA" id="ARBA00023136"/>
    </source>
</evidence>
<dbReference type="PANTHER" id="PTHR48086:SF6">
    <property type="entry name" value="CATION_ACETATE SYMPORTER ACTP"/>
    <property type="match status" value="1"/>
</dbReference>
<feature type="transmembrane region" description="Helical" evidence="11">
    <location>
        <begin position="280"/>
        <end position="306"/>
    </location>
</feature>
<feature type="transmembrane region" description="Helical" evidence="11">
    <location>
        <begin position="450"/>
        <end position="469"/>
    </location>
</feature>
<evidence type="ECO:0000256" key="6">
    <source>
        <dbReference type="ARBA" id="ARBA00022847"/>
    </source>
</evidence>
<comment type="similarity">
    <text evidence="2 9">Belongs to the sodium:solute symporter (SSF) (TC 2.A.21) family.</text>
</comment>
<dbReference type="EMBL" id="CP002475">
    <property type="protein sequence ID" value="ADW06183.1"/>
    <property type="molecule type" value="Genomic_DNA"/>
</dbReference>
<feature type="transmembrane region" description="Helical" evidence="11">
    <location>
        <begin position="189"/>
        <end position="209"/>
    </location>
</feature>
<evidence type="ECO:0000256" key="2">
    <source>
        <dbReference type="ARBA" id="ARBA00006434"/>
    </source>
</evidence>
<dbReference type="CDD" id="cd11480">
    <property type="entry name" value="SLC5sbd_u4"/>
    <property type="match status" value="1"/>
</dbReference>
<feature type="transmembrane region" description="Helical" evidence="11">
    <location>
        <begin position="392"/>
        <end position="411"/>
    </location>
</feature>
<dbReference type="AlphaFoldDB" id="A0A8D3WLQ2"/>
<feature type="transmembrane region" description="Helical" evidence="11">
    <location>
        <begin position="341"/>
        <end position="365"/>
    </location>
</feature>
<keyword evidence="5 11" id="KW-0812">Transmembrane</keyword>
<organism evidence="12 13">
    <name type="scientific">Streptomyces pratensis (strain ATCC 33331 / IAF-45CD)</name>
    <dbReference type="NCBI Taxonomy" id="591167"/>
    <lineage>
        <taxon>Bacteria</taxon>
        <taxon>Bacillati</taxon>
        <taxon>Actinomycetota</taxon>
        <taxon>Actinomycetes</taxon>
        <taxon>Kitasatosporales</taxon>
        <taxon>Streptomycetaceae</taxon>
        <taxon>Streptomyces</taxon>
    </lineage>
</organism>
<evidence type="ECO:0000256" key="10">
    <source>
        <dbReference type="SAM" id="MobiDB-lite"/>
    </source>
</evidence>
<feature type="transmembrane region" description="Helical" evidence="11">
    <location>
        <begin position="417"/>
        <end position="438"/>
    </location>
</feature>
<dbReference type="PANTHER" id="PTHR48086">
    <property type="entry name" value="SODIUM/PROLINE SYMPORTER-RELATED"/>
    <property type="match status" value="1"/>
</dbReference>
<proteinExistence type="inferred from homology"/>
<keyword evidence="7 11" id="KW-1133">Transmembrane helix</keyword>
<dbReference type="KEGG" id="sfa:Sfla_4782"/>
<evidence type="ECO:0000256" key="9">
    <source>
        <dbReference type="RuleBase" id="RU362091"/>
    </source>
</evidence>
<dbReference type="GO" id="GO:0005886">
    <property type="term" value="C:plasma membrane"/>
    <property type="evidence" value="ECO:0007669"/>
    <property type="project" value="UniProtKB-SubCell"/>
</dbReference>
<feature type="transmembrane region" description="Helical" evidence="11">
    <location>
        <begin position="489"/>
        <end position="506"/>
    </location>
</feature>
<dbReference type="PROSITE" id="PS50283">
    <property type="entry name" value="NA_SOLUT_SYMP_3"/>
    <property type="match status" value="1"/>
</dbReference>
<evidence type="ECO:0000313" key="12">
    <source>
        <dbReference type="EMBL" id="ADW06183.1"/>
    </source>
</evidence>
<feature type="transmembrane region" description="Helical" evidence="11">
    <location>
        <begin position="158"/>
        <end position="177"/>
    </location>
</feature>
<feature type="transmembrane region" description="Helical" evidence="11">
    <location>
        <begin position="125"/>
        <end position="146"/>
    </location>
</feature>